<protein>
    <submittedName>
        <fullName evidence="1">Uncharacterized protein</fullName>
    </submittedName>
</protein>
<dbReference type="GeneID" id="5001097"/>
<dbReference type="AlphaFoldDB" id="A4RUV9"/>
<dbReference type="RefSeq" id="XP_001417028.1">
    <property type="nucleotide sequence ID" value="XM_001416991.1"/>
</dbReference>
<dbReference type="EMBL" id="CP000583">
    <property type="protein sequence ID" value="ABO95321.1"/>
    <property type="molecule type" value="Genomic_DNA"/>
</dbReference>
<gene>
    <name evidence="1" type="ORF">OSTLU_30759</name>
</gene>
<accession>A4RUV9</accession>
<evidence type="ECO:0000313" key="2">
    <source>
        <dbReference type="Proteomes" id="UP000001568"/>
    </source>
</evidence>
<dbReference type="Proteomes" id="UP000001568">
    <property type="component" value="Chromosome 3"/>
</dbReference>
<evidence type="ECO:0000313" key="1">
    <source>
        <dbReference type="EMBL" id="ABO95321.1"/>
    </source>
</evidence>
<keyword evidence="2" id="KW-1185">Reference proteome</keyword>
<dbReference type="Gramene" id="ABO95321">
    <property type="protein sequence ID" value="ABO95321"/>
    <property type="gene ID" value="OSTLU_30759"/>
</dbReference>
<dbReference type="OrthoDB" id="10489848at2759"/>
<dbReference type="HOGENOM" id="CLU_1505855_0_0_1"/>
<reference evidence="1 2" key="1">
    <citation type="journal article" date="2007" name="Proc. Natl. Acad. Sci. U.S.A.">
        <title>The tiny eukaryote Ostreococcus provides genomic insights into the paradox of plankton speciation.</title>
        <authorList>
            <person name="Palenik B."/>
            <person name="Grimwood J."/>
            <person name="Aerts A."/>
            <person name="Rouze P."/>
            <person name="Salamov A."/>
            <person name="Putnam N."/>
            <person name="Dupont C."/>
            <person name="Jorgensen R."/>
            <person name="Derelle E."/>
            <person name="Rombauts S."/>
            <person name="Zhou K."/>
            <person name="Otillar R."/>
            <person name="Merchant S.S."/>
            <person name="Podell S."/>
            <person name="Gaasterland T."/>
            <person name="Napoli C."/>
            <person name="Gendler K."/>
            <person name="Manuell A."/>
            <person name="Tai V."/>
            <person name="Vallon O."/>
            <person name="Piganeau G."/>
            <person name="Jancek S."/>
            <person name="Heijde M."/>
            <person name="Jabbari K."/>
            <person name="Bowler C."/>
            <person name="Lohr M."/>
            <person name="Robbens S."/>
            <person name="Werner G."/>
            <person name="Dubchak I."/>
            <person name="Pazour G.J."/>
            <person name="Ren Q."/>
            <person name="Paulsen I."/>
            <person name="Delwiche C."/>
            <person name="Schmutz J."/>
            <person name="Rokhsar D."/>
            <person name="Van de Peer Y."/>
            <person name="Moreau H."/>
            <person name="Grigoriev I.V."/>
        </authorList>
    </citation>
    <scope>NUCLEOTIDE SEQUENCE [LARGE SCALE GENOMIC DNA]</scope>
    <source>
        <strain evidence="1 2">CCE9901</strain>
    </source>
</reference>
<organism evidence="1 2">
    <name type="scientific">Ostreococcus lucimarinus (strain CCE9901)</name>
    <dbReference type="NCBI Taxonomy" id="436017"/>
    <lineage>
        <taxon>Eukaryota</taxon>
        <taxon>Viridiplantae</taxon>
        <taxon>Chlorophyta</taxon>
        <taxon>Mamiellophyceae</taxon>
        <taxon>Mamiellales</taxon>
        <taxon>Bathycoccaceae</taxon>
        <taxon>Ostreococcus</taxon>
    </lineage>
</organism>
<proteinExistence type="predicted"/>
<name>A4RUV9_OSTLU</name>
<dbReference type="KEGG" id="olu:OSTLU_30759"/>
<sequence>MLATATGVSRGHARVARRSPIARAQSRSLVARARASDEGEASFSLVPRDATDGLSRYRAVLAPLFLAGGLLHLPDCFGAGPISSACGVASFDALDAPVRALTLLWALGGPAAAFGLATASFVGDVGVVVIASTEIVLGIDFPNVIAPAEIPAPIVAAQVVNLSSLVALRGWETVEKRNG</sequence>
<dbReference type="OMA" id="LHLPDCF"/>